<accession>A0A5S5CUL7</accession>
<dbReference type="RefSeq" id="WP_208092670.1">
    <property type="nucleotide sequence ID" value="NZ_VNHW01000008.1"/>
</dbReference>
<reference evidence="1 2" key="1">
    <citation type="submission" date="2019-07" db="EMBL/GenBank/DDBJ databases">
        <title>Genomic Encyclopedia of Archaeal and Bacterial Type Strains, Phase II (KMG-II): from individual species to whole genera.</title>
        <authorList>
            <person name="Goeker M."/>
        </authorList>
    </citation>
    <scope>NUCLEOTIDE SEQUENCE [LARGE SCALE GENOMIC DNA]</scope>
    <source>
        <strain evidence="1 2">DSM 46842</strain>
    </source>
</reference>
<protein>
    <recommendedName>
        <fullName evidence="3">Insertion element protein</fullName>
    </recommendedName>
</protein>
<gene>
    <name evidence="1" type="ORF">BD833_10859</name>
</gene>
<organism evidence="1 2">
    <name type="scientific">Blastococcus xanthinilyticus</name>
    <dbReference type="NCBI Taxonomy" id="1564164"/>
    <lineage>
        <taxon>Bacteria</taxon>
        <taxon>Bacillati</taxon>
        <taxon>Actinomycetota</taxon>
        <taxon>Actinomycetes</taxon>
        <taxon>Geodermatophilales</taxon>
        <taxon>Geodermatophilaceae</taxon>
        <taxon>Blastococcus</taxon>
    </lineage>
</organism>
<dbReference type="EMBL" id="VNHW01000008">
    <property type="protein sequence ID" value="TYP86774.1"/>
    <property type="molecule type" value="Genomic_DNA"/>
</dbReference>
<proteinExistence type="predicted"/>
<name>A0A5S5CUL7_9ACTN</name>
<keyword evidence="2" id="KW-1185">Reference proteome</keyword>
<evidence type="ECO:0008006" key="3">
    <source>
        <dbReference type="Google" id="ProtNLM"/>
    </source>
</evidence>
<evidence type="ECO:0000313" key="1">
    <source>
        <dbReference type="EMBL" id="TYP86774.1"/>
    </source>
</evidence>
<dbReference type="AlphaFoldDB" id="A0A5S5CUL7"/>
<evidence type="ECO:0000313" key="2">
    <source>
        <dbReference type="Proteomes" id="UP000322499"/>
    </source>
</evidence>
<comment type="caution">
    <text evidence="1">The sequence shown here is derived from an EMBL/GenBank/DDBJ whole genome shotgun (WGS) entry which is preliminary data.</text>
</comment>
<dbReference type="Proteomes" id="UP000322499">
    <property type="component" value="Unassembled WGS sequence"/>
</dbReference>
<sequence length="59" mass="6400">MTEQPPEGGRSRQLPVFHCPYCGDEELTPYEGESAGGWRCGACLRAFSVRLIATGVQQG</sequence>